<dbReference type="Proteomes" id="UP000035682">
    <property type="component" value="Unplaced"/>
</dbReference>
<reference evidence="2" key="2">
    <citation type="submission" date="2014-09" db="EMBL/GenBank/DDBJ databases">
        <authorList>
            <person name="Martin A.A."/>
        </authorList>
    </citation>
    <scope>NUCLEOTIDE SEQUENCE</scope>
    <source>
        <strain evidence="2">ED321</strain>
    </source>
</reference>
<dbReference type="WBParaSite" id="SRAE_0000029600.1">
    <property type="protein sequence ID" value="SRAE_0000029600.1"/>
    <property type="gene ID" value="WBGene00256038"/>
</dbReference>
<evidence type="ECO:0000313" key="1">
    <source>
        <dbReference type="EMBL" id="CEF61168.1"/>
    </source>
</evidence>
<organism evidence="1">
    <name type="scientific">Strongyloides ratti</name>
    <name type="common">Parasitic roundworm</name>
    <dbReference type="NCBI Taxonomy" id="34506"/>
    <lineage>
        <taxon>Eukaryota</taxon>
        <taxon>Metazoa</taxon>
        <taxon>Ecdysozoa</taxon>
        <taxon>Nematoda</taxon>
        <taxon>Chromadorea</taxon>
        <taxon>Rhabditida</taxon>
        <taxon>Tylenchina</taxon>
        <taxon>Panagrolaimomorpha</taxon>
        <taxon>Strongyloidoidea</taxon>
        <taxon>Strongyloididae</taxon>
        <taxon>Strongyloides</taxon>
    </lineage>
</organism>
<dbReference type="WormBase" id="SRAE_0000029600">
    <property type="protein sequence ID" value="SRP08971"/>
    <property type="gene ID" value="WBGene00256038"/>
</dbReference>
<proteinExistence type="predicted"/>
<evidence type="ECO:0000313" key="4">
    <source>
        <dbReference type="WormBase" id="SRAE_0000029600"/>
    </source>
</evidence>
<dbReference type="EMBL" id="LN609406">
    <property type="protein sequence ID" value="CEF61168.1"/>
    <property type="molecule type" value="Genomic_DNA"/>
</dbReference>
<accession>A0A090MSE1</accession>
<reference evidence="3" key="3">
    <citation type="submission" date="2020-12" db="UniProtKB">
        <authorList>
            <consortium name="WormBaseParasite"/>
        </authorList>
    </citation>
    <scope>IDENTIFICATION</scope>
</reference>
<dbReference type="CTD" id="36373536"/>
<keyword evidence="2" id="KW-1185">Reference proteome</keyword>
<evidence type="ECO:0000313" key="3">
    <source>
        <dbReference type="WBParaSite" id="SRAE_0000029600.1"/>
    </source>
</evidence>
<reference evidence="1" key="1">
    <citation type="submission" date="2014-09" db="EMBL/GenBank/DDBJ databases">
        <authorList>
            <person name="Aslett A.Martin."/>
        </authorList>
    </citation>
    <scope>NUCLEOTIDE SEQUENCE</scope>
    <source>
        <strain evidence="1">ED321 Heterogonic</strain>
    </source>
</reference>
<sequence length="203" mass="23235">MADPTVIELKKKLDHAQQTYDTHMSNYKQWLDENKGLQGSDVYVQYCQNVEKWEKDILEKIVQITKSYEQALTKSFSARAAEMTAVPSAAEIDIELRNLVHTIKPMDFMMAIINYGHADPLFLNHVVQIVNAVDAQRNRKMGESQKQHPLVNGVFFSPSNEGYSTQNVGYRVEPPIKKPTYTPAPQKQYTMGNIMPFSDFSHH</sequence>
<dbReference type="RefSeq" id="XP_024500377.1">
    <property type="nucleotide sequence ID" value="XM_024646168.1"/>
</dbReference>
<dbReference type="GeneID" id="36373536"/>
<dbReference type="AlphaFoldDB" id="A0A090MSE1"/>
<name>A0A090MSE1_STRRB</name>
<gene>
    <name evidence="1 3 4" type="ORF">SRAE_0000029600</name>
</gene>
<protein>
    <submittedName>
        <fullName evidence="1 3">Uncharacterized protein</fullName>
    </submittedName>
</protein>
<evidence type="ECO:0000313" key="2">
    <source>
        <dbReference type="Proteomes" id="UP000035682"/>
    </source>
</evidence>